<organism evidence="1 2">
    <name type="scientific">phage Lak_Megaphage_RVC_JS4_GC31</name>
    <dbReference type="NCBI Taxonomy" id="3109228"/>
    <lineage>
        <taxon>Viruses</taxon>
        <taxon>Duplodnaviria</taxon>
        <taxon>Heunggongvirae</taxon>
        <taxon>Uroviricota</taxon>
        <taxon>Caudoviricetes</taxon>
        <taxon>Caudoviricetes code 15 clade</taxon>
    </lineage>
</organism>
<sequence>MAPRRVKVCPGCPAKDLELDVTPQFQFVADNKRDTKKVTIIDNFKKLKGKVTSLF</sequence>
<protein>
    <submittedName>
        <fullName evidence="1">Uncharacterized protein</fullName>
    </submittedName>
</protein>
<dbReference type="Proteomes" id="UP001349343">
    <property type="component" value="Segment"/>
</dbReference>
<proteinExistence type="predicted"/>
<evidence type="ECO:0000313" key="1">
    <source>
        <dbReference type="EMBL" id="WQJ52835.1"/>
    </source>
</evidence>
<evidence type="ECO:0000313" key="2">
    <source>
        <dbReference type="Proteomes" id="UP001349343"/>
    </source>
</evidence>
<reference evidence="1 2" key="1">
    <citation type="submission" date="2023-11" db="EMBL/GenBank/DDBJ databases">
        <authorList>
            <person name="Cook R."/>
            <person name="Crisci M."/>
            <person name="Pye H."/>
            <person name="Adriaenssens E."/>
            <person name="Santini J."/>
        </authorList>
    </citation>
    <scope>NUCLEOTIDE SEQUENCE [LARGE SCALE GENOMIC DNA]</scope>
    <source>
        <strain evidence="1">Lak_Megaphage_RVC_JS4_GC31</strain>
    </source>
</reference>
<accession>A0ABZ0Z0X3</accession>
<name>A0ABZ0Z0X3_9CAUD</name>
<keyword evidence="2" id="KW-1185">Reference proteome</keyword>
<dbReference type="EMBL" id="OR769222">
    <property type="protein sequence ID" value="WQJ52835.1"/>
    <property type="molecule type" value="Genomic_DNA"/>
</dbReference>